<dbReference type="EMBL" id="AWSD01000254">
    <property type="protein sequence ID" value="ERH17854.1"/>
    <property type="molecule type" value="Genomic_DNA"/>
</dbReference>
<name>U1Q6Y4_9ACTO</name>
<organism evidence="1 2">
    <name type="scientific">Actinomyces johnsonii F0510</name>
    <dbReference type="NCBI Taxonomy" id="1227262"/>
    <lineage>
        <taxon>Bacteria</taxon>
        <taxon>Bacillati</taxon>
        <taxon>Actinomycetota</taxon>
        <taxon>Actinomycetes</taxon>
        <taxon>Actinomycetales</taxon>
        <taxon>Actinomycetaceae</taxon>
        <taxon>Actinomyces</taxon>
    </lineage>
</organism>
<proteinExistence type="predicted"/>
<dbReference type="AlphaFoldDB" id="U1Q6Y4"/>
<protein>
    <submittedName>
        <fullName evidence="1">Uncharacterized protein</fullName>
    </submittedName>
</protein>
<comment type="caution">
    <text evidence="1">The sequence shown here is derived from an EMBL/GenBank/DDBJ whole genome shotgun (WGS) entry which is preliminary data.</text>
</comment>
<evidence type="ECO:0000313" key="2">
    <source>
        <dbReference type="Proteomes" id="UP000016498"/>
    </source>
</evidence>
<gene>
    <name evidence="1" type="ORF">HMPREF1549_02312</name>
</gene>
<evidence type="ECO:0000313" key="1">
    <source>
        <dbReference type="EMBL" id="ERH17854.1"/>
    </source>
</evidence>
<reference evidence="1 2" key="1">
    <citation type="submission" date="2013-06" db="EMBL/GenBank/DDBJ databases">
        <authorList>
            <person name="Weinstock G."/>
            <person name="Sodergren E."/>
            <person name="Lobos E.A."/>
            <person name="Fulton L."/>
            <person name="Fulton R."/>
            <person name="Courtney L."/>
            <person name="Fronick C."/>
            <person name="O'Laughlin M."/>
            <person name="Godfrey J."/>
            <person name="Wilson R.M."/>
            <person name="Miner T."/>
            <person name="Farmer C."/>
            <person name="Delehaunty K."/>
            <person name="Cordes M."/>
            <person name="Minx P."/>
            <person name="Tomlinson C."/>
            <person name="Chen J."/>
            <person name="Wollam A."/>
            <person name="Pepin K.H."/>
            <person name="Bhonagiri V."/>
            <person name="Zhang X."/>
            <person name="Warren W."/>
            <person name="Mitreva M."/>
            <person name="Mardis E.R."/>
            <person name="Wilson R.K."/>
        </authorList>
    </citation>
    <scope>NUCLEOTIDE SEQUENCE [LARGE SCALE GENOMIC DNA]</scope>
    <source>
        <strain evidence="1 2">F0510</strain>
    </source>
</reference>
<sequence>MQDVVEATLAIVGEHNRAQIKGKDFSALFDGTTKSLDNPSEIEGLRSSAIALNNARVGFKHHGNQIRDETLRRHLDTTITLVNELVKAGFGIELDEISLLLFIKDEQVRTLIDSADKMRSRNDLTEALFRLRLAFDLAIREYESRKTYDGYHSVFETRPSSYPSVITLKNIDGMEKLSEWIERVANTVKLQAFGVDLQRYAYFDSVAPTALYFASDSPTRKYVRFKEPTQQHYSDSYHFVVDSAIKLSANDYTLTPAFRGVPNRERLFDPNYQPNSKEND</sequence>
<accession>U1Q6Y4</accession>
<dbReference type="Proteomes" id="UP000016498">
    <property type="component" value="Unassembled WGS sequence"/>
</dbReference>
<dbReference type="HOGENOM" id="CLU_072286_0_0_11"/>